<dbReference type="NCBIfam" id="TIGR03296">
    <property type="entry name" value="M6dom_TIGR03296"/>
    <property type="match status" value="1"/>
</dbReference>
<gene>
    <name evidence="4" type="ORF">E2K98_05835</name>
    <name evidence="3" type="ORF">RCG21_14775</name>
</gene>
<dbReference type="Proteomes" id="UP001178888">
    <property type="component" value="Unassembled WGS sequence"/>
</dbReference>
<keyword evidence="4" id="KW-0482">Metalloprotease</keyword>
<dbReference type="InterPro" id="IPR008757">
    <property type="entry name" value="Peptidase_M6-like_domain"/>
</dbReference>
<dbReference type="RefSeq" id="WP_133333328.1">
    <property type="nucleotide sequence ID" value="NZ_JAVGVR010000001.1"/>
</dbReference>
<dbReference type="PANTHER" id="PTHR41775">
    <property type="entry name" value="SECRETED PROTEIN-RELATED"/>
    <property type="match status" value="1"/>
</dbReference>
<evidence type="ECO:0000256" key="1">
    <source>
        <dbReference type="SAM" id="SignalP"/>
    </source>
</evidence>
<keyword evidence="4" id="KW-0645">Protease</keyword>
<accession>A0A4R5VUX7</accession>
<reference evidence="3" key="2">
    <citation type="submission" date="2023-08" db="EMBL/GenBank/DDBJ databases">
        <title>Nitrogen cycling bacteria in agricultural field soils.</title>
        <authorList>
            <person name="Jang J."/>
        </authorList>
    </citation>
    <scope>NUCLEOTIDE SEQUENCE</scope>
    <source>
        <strain evidence="3">PS3-36</strain>
    </source>
</reference>
<dbReference type="EMBL" id="SMYO01000003">
    <property type="protein sequence ID" value="TDK62978.1"/>
    <property type="molecule type" value="Genomic_DNA"/>
</dbReference>
<feature type="signal peptide" evidence="1">
    <location>
        <begin position="1"/>
        <end position="24"/>
    </location>
</feature>
<organism evidence="4 5">
    <name type="scientific">Bacillus salipaludis</name>
    <dbReference type="NCBI Taxonomy" id="2547811"/>
    <lineage>
        <taxon>Bacteria</taxon>
        <taxon>Bacillati</taxon>
        <taxon>Bacillota</taxon>
        <taxon>Bacilli</taxon>
        <taxon>Bacillales</taxon>
        <taxon>Bacillaceae</taxon>
        <taxon>Bacillus</taxon>
    </lineage>
</organism>
<keyword evidence="1" id="KW-0732">Signal</keyword>
<dbReference type="GO" id="GO:0006508">
    <property type="term" value="P:proteolysis"/>
    <property type="evidence" value="ECO:0007669"/>
    <property type="project" value="UniProtKB-KW"/>
</dbReference>
<dbReference type="Pfam" id="PF05547">
    <property type="entry name" value="Peptidase_M6"/>
    <property type="match status" value="2"/>
</dbReference>
<dbReference type="GO" id="GO:0008237">
    <property type="term" value="F:metallopeptidase activity"/>
    <property type="evidence" value="ECO:0007669"/>
    <property type="project" value="UniProtKB-KW"/>
</dbReference>
<dbReference type="Proteomes" id="UP000295132">
    <property type="component" value="Unassembled WGS sequence"/>
</dbReference>
<comment type="caution">
    <text evidence="4">The sequence shown here is derived from an EMBL/GenBank/DDBJ whole genome shotgun (WGS) entry which is preliminary data.</text>
</comment>
<dbReference type="PANTHER" id="PTHR41775:SF1">
    <property type="entry name" value="PEPTIDASE M6-LIKE DOMAIN-CONTAINING PROTEIN"/>
    <property type="match status" value="1"/>
</dbReference>
<proteinExistence type="predicted"/>
<evidence type="ECO:0000313" key="5">
    <source>
        <dbReference type="Proteomes" id="UP000295132"/>
    </source>
</evidence>
<dbReference type="EMBL" id="JAVGVR010000001">
    <property type="protein sequence ID" value="MDQ6597610.1"/>
    <property type="molecule type" value="Genomic_DNA"/>
</dbReference>
<reference evidence="4 5" key="1">
    <citation type="submission" date="2019-03" db="EMBL/GenBank/DDBJ databases">
        <title>Bacillus niacini sp. nov. a Nicotinate-Metabolizing Mesophile Isolated from Soil.</title>
        <authorList>
            <person name="Zhang G."/>
        </authorList>
    </citation>
    <scope>NUCLEOTIDE SEQUENCE [LARGE SCALE GENOMIC DNA]</scope>
    <source>
        <strain evidence="4 5">WN066</strain>
    </source>
</reference>
<sequence>MWKVLSTTALSLALLGGAASGISANQLSKPSKYQLSTPEMVSPSPEYEAYAKAKGLDLTKQAKKLKNLPNGKKFNAPGNNHVTYSPTKSNIPMLVLLVKFKDEQPLGAPAEQVPAKYFNDLIFGDRYNPYELPEFKQYDGPNVPKDKTMQNAYKESSYGKVTLTTDDAPTEWITLPHNADFYLSQKLGDLDNTNGYAHVGQLVADTLEAADAQVDFSKYAVDGVVPNVFIVHAGTGAEWSGDPQQIWSHKWDIQSALYYGKYYQDGTLLDVDEFMNDNAGKWTKDGVEIGTYTIEPEIGGNVAGYDDTNGKYSDALKSGPYPTQAGVFSHEFGHALGLPDLYDVDYSSEGAGNYTIMAGGSWMSYPNGNAYMGNSPTSFDPFSKIFLGWAEPINVKPADGAKTITLKPVNQSNSNNAFVKMEVPGSNGTEYYLFENIQQVGFNQGLGREGANAHGLVAWHVDENTLSHYQQGYNDVNSVESFGKKLYNVSTPVNGVSHYGLSVVQKDGNFDLEKGVNRGDEKDFFQTGDVLKSNGANVYSGSFYFYKGYSATGLSGINVKDIKENPDGSITATFFYQNDK</sequence>
<protein>
    <submittedName>
        <fullName evidence="4">M6 family metalloprotease domain-containing protein</fullName>
    </submittedName>
</protein>
<evidence type="ECO:0000313" key="4">
    <source>
        <dbReference type="EMBL" id="TDK62978.1"/>
    </source>
</evidence>
<evidence type="ECO:0000313" key="3">
    <source>
        <dbReference type="EMBL" id="MDQ6597610.1"/>
    </source>
</evidence>
<evidence type="ECO:0000313" key="6">
    <source>
        <dbReference type="Proteomes" id="UP001178888"/>
    </source>
</evidence>
<keyword evidence="4" id="KW-0378">Hydrolase</keyword>
<name>A0A4R5VUX7_9BACI</name>
<evidence type="ECO:0000259" key="2">
    <source>
        <dbReference type="Pfam" id="PF05547"/>
    </source>
</evidence>
<dbReference type="AlphaFoldDB" id="A0A4R5VUX7"/>
<feature type="domain" description="Peptidase M6-like" evidence="2">
    <location>
        <begin position="93"/>
        <end position="300"/>
    </location>
</feature>
<feature type="chain" id="PRO_5044608855" evidence="1">
    <location>
        <begin position="25"/>
        <end position="580"/>
    </location>
</feature>
<keyword evidence="6" id="KW-1185">Reference proteome</keyword>
<feature type="domain" description="Peptidase M6-like" evidence="2">
    <location>
        <begin position="320"/>
        <end position="386"/>
    </location>
</feature>
<dbReference type="SUPFAM" id="SSF55486">
    <property type="entry name" value="Metalloproteases ('zincins'), catalytic domain"/>
    <property type="match status" value="2"/>
</dbReference>